<evidence type="ECO:0000313" key="2">
    <source>
        <dbReference type="Proteomes" id="UP000012174"/>
    </source>
</evidence>
<dbReference type="OMA" id="YVEWRIK"/>
<dbReference type="KEGG" id="ela:UCREL1_720"/>
<dbReference type="OrthoDB" id="5282002at2759"/>
<dbReference type="AlphaFoldDB" id="M7T037"/>
<dbReference type="eggNOG" id="ENOG502S2D3">
    <property type="taxonomic scope" value="Eukaryota"/>
</dbReference>
<reference evidence="2" key="1">
    <citation type="journal article" date="2013" name="Genome Announc.">
        <title>Draft genome sequence of the grapevine dieback fungus Eutypa lata UCR-EL1.</title>
        <authorList>
            <person name="Blanco-Ulate B."/>
            <person name="Rolshausen P.E."/>
            <person name="Cantu D."/>
        </authorList>
    </citation>
    <scope>NUCLEOTIDE SEQUENCE [LARGE SCALE GENOMIC DNA]</scope>
    <source>
        <strain evidence="2">UCR-EL1</strain>
    </source>
</reference>
<dbReference type="Proteomes" id="UP000012174">
    <property type="component" value="Unassembled WGS sequence"/>
</dbReference>
<keyword evidence="2" id="KW-1185">Reference proteome</keyword>
<evidence type="ECO:0000313" key="1">
    <source>
        <dbReference type="EMBL" id="EMR72254.1"/>
    </source>
</evidence>
<dbReference type="STRING" id="1287681.M7T037"/>
<gene>
    <name evidence="1" type="ORF">UCREL1_720</name>
</gene>
<dbReference type="EMBL" id="KB705480">
    <property type="protein sequence ID" value="EMR72254.1"/>
    <property type="molecule type" value="Genomic_DNA"/>
</dbReference>
<name>M7T037_EUTLA</name>
<organism evidence="1 2">
    <name type="scientific">Eutypa lata (strain UCR-EL1)</name>
    <name type="common">Grapevine dieback disease fungus</name>
    <name type="synonym">Eutypa armeniacae</name>
    <dbReference type="NCBI Taxonomy" id="1287681"/>
    <lineage>
        <taxon>Eukaryota</taxon>
        <taxon>Fungi</taxon>
        <taxon>Dikarya</taxon>
        <taxon>Ascomycota</taxon>
        <taxon>Pezizomycotina</taxon>
        <taxon>Sordariomycetes</taxon>
        <taxon>Xylariomycetidae</taxon>
        <taxon>Xylariales</taxon>
        <taxon>Diatrypaceae</taxon>
        <taxon>Eutypa</taxon>
    </lineage>
</organism>
<dbReference type="HOGENOM" id="CLU_018400_0_1_1"/>
<accession>M7T037</accession>
<sequence>MYGKLYLYLKELFIRFHKRLSTLNVSFQLHNVDAGNLEETLGANGFDRIEVANISDGAYLGPAKTVCFMGALLKSPAVNPHATLITLFMNAVSEMVTEQDERATVQGDIKQVWKYMPPSPLVHSRYDAAMIVMDVGRTQVRDNDKYFDRYVKGHQFEEFARFMNMEMKQVHTIIDKWPWKIKKRPEERGAKEEFETLFGSEQSGCERYVEWRIKS</sequence>
<protein>
    <submittedName>
        <fullName evidence="1">Putative mynd finger family protein</fullName>
    </submittedName>
</protein>
<proteinExistence type="predicted"/>